<dbReference type="PANTHER" id="PTHR15492:SF1">
    <property type="entry name" value="CYCLIN-D1-BINDING PROTEIN 1"/>
    <property type="match status" value="1"/>
</dbReference>
<feature type="domain" description="Cyclin-D1-binding protein 1-like N-terminal" evidence="7">
    <location>
        <begin position="68"/>
        <end position="160"/>
    </location>
</feature>
<dbReference type="Pfam" id="PF13324">
    <property type="entry name" value="GCIP_N"/>
    <property type="match status" value="1"/>
</dbReference>
<proteinExistence type="inferred from homology"/>
<dbReference type="InterPro" id="IPR049317">
    <property type="entry name" value="GCIP-like_N"/>
</dbReference>
<evidence type="ECO:0000259" key="7">
    <source>
        <dbReference type="Pfam" id="PF13324"/>
    </source>
</evidence>
<evidence type="ECO:0000313" key="10">
    <source>
        <dbReference type="Proteomes" id="UP001420932"/>
    </source>
</evidence>
<evidence type="ECO:0000256" key="6">
    <source>
        <dbReference type="ARBA" id="ARBA00023306"/>
    </source>
</evidence>
<name>A0AAP0IIB2_9MAGN</name>
<keyword evidence="4" id="KW-0963">Cytoplasm</keyword>
<dbReference type="InterPro" id="IPR049318">
    <property type="entry name" value="GCIP_C"/>
</dbReference>
<evidence type="ECO:0000256" key="5">
    <source>
        <dbReference type="ARBA" id="ARBA00023242"/>
    </source>
</evidence>
<gene>
    <name evidence="9" type="ORF">Syun_021849</name>
</gene>
<evidence type="ECO:0000313" key="9">
    <source>
        <dbReference type="EMBL" id="KAK9115052.1"/>
    </source>
</evidence>
<comment type="subcellular location">
    <subcellularLocation>
        <location evidence="2">Cytoplasm</location>
    </subcellularLocation>
    <subcellularLocation>
        <location evidence="1">Nucleus</location>
    </subcellularLocation>
</comment>
<dbReference type="PANTHER" id="PTHR15492">
    <property type="entry name" value="CYCLIN D1-BINDING PROTEIN 1"/>
    <property type="match status" value="1"/>
</dbReference>
<comment type="similarity">
    <text evidence="3">Belongs to the CCNDBP1 family.</text>
</comment>
<feature type="domain" description="Cyclin-D1-binding protein 1-like C-terminal" evidence="8">
    <location>
        <begin position="195"/>
        <end position="259"/>
    </location>
</feature>
<dbReference type="AlphaFoldDB" id="A0AAP0IIB2"/>
<comment type="caution">
    <text evidence="9">The sequence shown here is derived from an EMBL/GenBank/DDBJ whole genome shotgun (WGS) entry which is preliminary data.</text>
</comment>
<evidence type="ECO:0000259" key="8">
    <source>
        <dbReference type="Pfam" id="PF20936"/>
    </source>
</evidence>
<protein>
    <submittedName>
        <fullName evidence="9">Uncharacterized protein</fullName>
    </submittedName>
</protein>
<evidence type="ECO:0000256" key="3">
    <source>
        <dbReference type="ARBA" id="ARBA00008940"/>
    </source>
</evidence>
<organism evidence="9 10">
    <name type="scientific">Stephania yunnanensis</name>
    <dbReference type="NCBI Taxonomy" id="152371"/>
    <lineage>
        <taxon>Eukaryota</taxon>
        <taxon>Viridiplantae</taxon>
        <taxon>Streptophyta</taxon>
        <taxon>Embryophyta</taxon>
        <taxon>Tracheophyta</taxon>
        <taxon>Spermatophyta</taxon>
        <taxon>Magnoliopsida</taxon>
        <taxon>Ranunculales</taxon>
        <taxon>Menispermaceae</taxon>
        <taxon>Menispermoideae</taxon>
        <taxon>Cissampelideae</taxon>
        <taxon>Stephania</taxon>
    </lineage>
</organism>
<dbReference type="GO" id="GO:0005634">
    <property type="term" value="C:nucleus"/>
    <property type="evidence" value="ECO:0007669"/>
    <property type="project" value="UniProtKB-SubCell"/>
</dbReference>
<dbReference type="Proteomes" id="UP001420932">
    <property type="component" value="Unassembled WGS sequence"/>
</dbReference>
<keyword evidence="6" id="KW-0131">Cell cycle</keyword>
<accession>A0AAP0IIB2</accession>
<keyword evidence="5" id="KW-0539">Nucleus</keyword>
<evidence type="ECO:0000256" key="1">
    <source>
        <dbReference type="ARBA" id="ARBA00004123"/>
    </source>
</evidence>
<dbReference type="Pfam" id="PF20936">
    <property type="entry name" value="GCIP_C"/>
    <property type="match status" value="1"/>
</dbReference>
<dbReference type="GO" id="GO:0005737">
    <property type="term" value="C:cytoplasm"/>
    <property type="evidence" value="ECO:0007669"/>
    <property type="project" value="UniProtKB-SubCell"/>
</dbReference>
<dbReference type="EMBL" id="JBBNAF010000009">
    <property type="protein sequence ID" value="KAK9115052.1"/>
    <property type="molecule type" value="Genomic_DNA"/>
</dbReference>
<dbReference type="Gene3D" id="1.20.1410.10">
    <property type="entry name" value="I/LWEQ domain"/>
    <property type="match status" value="1"/>
</dbReference>
<evidence type="ECO:0000256" key="2">
    <source>
        <dbReference type="ARBA" id="ARBA00004496"/>
    </source>
</evidence>
<reference evidence="9 10" key="1">
    <citation type="submission" date="2024-01" db="EMBL/GenBank/DDBJ databases">
        <title>Genome assemblies of Stephania.</title>
        <authorList>
            <person name="Yang L."/>
        </authorList>
    </citation>
    <scope>NUCLEOTIDE SEQUENCE [LARGE SCALE GENOMIC DNA]</scope>
    <source>
        <strain evidence="9">YNDBR</strain>
        <tissue evidence="9">Leaf</tissue>
    </source>
</reference>
<dbReference type="InterPro" id="IPR026907">
    <property type="entry name" value="GCIP-like"/>
</dbReference>
<evidence type="ECO:0000256" key="4">
    <source>
        <dbReference type="ARBA" id="ARBA00022490"/>
    </source>
</evidence>
<sequence length="307" mass="33136">MARAAKERLNISLCAHFDTIHETFQMLDQTPAFSVKKVSWEEVVKMGEQVSKQATVAGMLWTGEVPSTAGAGPTLSSSIHAAAKHVVDSSFALMKAAVSSYGSRNKDHKLSIPQLAGTVWESCESLKKTPNTNYTAIGRAITQVAVSVKDVLRELKELKPAALDPVEEVSQTPTSDAPIIHIMMEARARVTLVTICLLKHSNAQDTRETVDSLESLLSICQGIGVHVDELGACLYPPQEVPALKLAAESISAGIGKLQEEVRILNGVSEGFFDACGAFENSLRTLLSELKYADDPNLETQMQSLAMN</sequence>
<keyword evidence="10" id="KW-1185">Reference proteome</keyword>